<keyword evidence="6 13" id="KW-0418">Kinase</keyword>
<protein>
    <recommendedName>
        <fullName evidence="3">histidine kinase</fullName>
        <ecNumber evidence="3">2.7.13.3</ecNumber>
    </recommendedName>
</protein>
<dbReference type="CDD" id="cd00082">
    <property type="entry name" value="HisKA"/>
    <property type="match status" value="1"/>
</dbReference>
<dbReference type="GO" id="GO:0005886">
    <property type="term" value="C:plasma membrane"/>
    <property type="evidence" value="ECO:0007669"/>
    <property type="project" value="UniProtKB-SubCell"/>
</dbReference>
<dbReference type="SMART" id="SM00091">
    <property type="entry name" value="PAS"/>
    <property type="match status" value="2"/>
</dbReference>
<dbReference type="SUPFAM" id="SSF47384">
    <property type="entry name" value="Homodimeric domain of signal transducing histidine kinase"/>
    <property type="match status" value="1"/>
</dbReference>
<dbReference type="PANTHER" id="PTHR43547:SF2">
    <property type="entry name" value="HYBRID SIGNAL TRANSDUCTION HISTIDINE KINASE C"/>
    <property type="match status" value="1"/>
</dbReference>
<dbReference type="PROSITE" id="PS50112">
    <property type="entry name" value="PAS"/>
    <property type="match status" value="2"/>
</dbReference>
<gene>
    <name evidence="13" type="primary">rcsC_18</name>
    <name evidence="13" type="ORF">LMG24238_05133</name>
</gene>
<dbReference type="InterPro" id="IPR001789">
    <property type="entry name" value="Sig_transdc_resp-reg_receiver"/>
</dbReference>
<dbReference type="FunFam" id="3.30.565.10:FF:000006">
    <property type="entry name" value="Sensor histidine kinase WalK"/>
    <property type="match status" value="1"/>
</dbReference>
<evidence type="ECO:0000256" key="7">
    <source>
        <dbReference type="PROSITE-ProRule" id="PRU00169"/>
    </source>
</evidence>
<keyword evidence="14" id="KW-1185">Reference proteome</keyword>
<feature type="domain" description="PAC" evidence="12">
    <location>
        <begin position="103"/>
        <end position="155"/>
    </location>
</feature>
<evidence type="ECO:0000259" key="9">
    <source>
        <dbReference type="PROSITE" id="PS50109"/>
    </source>
</evidence>
<dbReference type="Gene3D" id="3.30.450.20">
    <property type="entry name" value="PAS domain"/>
    <property type="match status" value="2"/>
</dbReference>
<evidence type="ECO:0000256" key="4">
    <source>
        <dbReference type="ARBA" id="ARBA00022553"/>
    </source>
</evidence>
<dbReference type="GO" id="GO:0000155">
    <property type="term" value="F:phosphorelay sensor kinase activity"/>
    <property type="evidence" value="ECO:0007669"/>
    <property type="project" value="InterPro"/>
</dbReference>
<accession>A0A6J5C589</accession>
<evidence type="ECO:0000256" key="3">
    <source>
        <dbReference type="ARBA" id="ARBA00012438"/>
    </source>
</evidence>
<feature type="modified residue" description="4-aspartylphosphate" evidence="7">
    <location>
        <position position="581"/>
    </location>
</feature>
<dbReference type="EC" id="2.7.13.3" evidence="3"/>
<dbReference type="InterPro" id="IPR001610">
    <property type="entry name" value="PAC"/>
</dbReference>
<dbReference type="InterPro" id="IPR003661">
    <property type="entry name" value="HisK_dim/P_dom"/>
</dbReference>
<evidence type="ECO:0000256" key="1">
    <source>
        <dbReference type="ARBA" id="ARBA00000085"/>
    </source>
</evidence>
<dbReference type="InterPro" id="IPR004358">
    <property type="entry name" value="Sig_transdc_His_kin-like_C"/>
</dbReference>
<comment type="catalytic activity">
    <reaction evidence="1">
        <text>ATP + protein L-histidine = ADP + protein N-phospho-L-histidine.</text>
        <dbReference type="EC" id="2.7.13.3"/>
    </reaction>
</comment>
<sequence>MNKTDVHPAGDNGETADEPPVLRADTPGEVDYWALVQSIEDYAIFLLDPTGRIVSWNAGAQKLKGYAAHEIIGEHFSRFYPAEAVARGWPAYELQQAALTGRFEDEGWRVRKDGTTFWCNVVITAVRNESGVLTGFAKITRDLTTQRAFVEALRQSEERFRLLVDNVKDYAIFMLDPDGFVMSWNAGAARIKGYTREEIVGQHFSNFYTREEAAAGKPARELAIARQLGKVEDEGWRVRKDGTTFWANVNITAVYDESNRLRGFAKVTRDLTERREREELARSSERMRKFLATLAHELRNPLAPVRNAIGVMQLETGVSPTLARSRDLIDRQVTHLTRLVDDLLDVGRIMSDKVELRLARVDLAEVVARAIEAARPFTDSREQSVATHMPAESLIVHGDTTRLVQVLQNLLHNASKFSPPGSRIEIFGRVDHQMAVLEVRDHGRGIPARSLDAIFELFAQEKEGQSLGEGGLGIGLTLCKSLVELHGGSIIASSEGLGFGSSFTLSLPFAAALPAEQADQACGAENAVSALRILLVDDNRDSADSLAMLLELKGHEVRIAYDGPQAIAVAPRLVPHLALIDLAMPKMDGYATLEALRAMPGLSNTVFAAMTGFGHASDRERTQSAGFHAHLVKPVELALFEAVLEQAETRRRARGPG</sequence>
<dbReference type="SMART" id="SM00388">
    <property type="entry name" value="HisKA"/>
    <property type="match status" value="1"/>
</dbReference>
<dbReference type="CDD" id="cd00075">
    <property type="entry name" value="HATPase"/>
    <property type="match status" value="1"/>
</dbReference>
<feature type="domain" description="PAC" evidence="12">
    <location>
        <begin position="231"/>
        <end position="283"/>
    </location>
</feature>
<dbReference type="InterPro" id="IPR000014">
    <property type="entry name" value="PAS"/>
</dbReference>
<proteinExistence type="predicted"/>
<evidence type="ECO:0000256" key="2">
    <source>
        <dbReference type="ARBA" id="ARBA00004429"/>
    </source>
</evidence>
<dbReference type="InterPro" id="IPR005467">
    <property type="entry name" value="His_kinase_dom"/>
</dbReference>
<evidence type="ECO:0000259" key="10">
    <source>
        <dbReference type="PROSITE" id="PS50110"/>
    </source>
</evidence>
<dbReference type="CDD" id="cd00130">
    <property type="entry name" value="PAS"/>
    <property type="match status" value="2"/>
</dbReference>
<dbReference type="SMART" id="SM00387">
    <property type="entry name" value="HATPase_c"/>
    <property type="match status" value="1"/>
</dbReference>
<dbReference type="CDD" id="cd17580">
    <property type="entry name" value="REC_2_DhkD-like"/>
    <property type="match status" value="1"/>
</dbReference>
<dbReference type="PROSITE" id="PS50110">
    <property type="entry name" value="RESPONSE_REGULATORY"/>
    <property type="match status" value="1"/>
</dbReference>
<comment type="subcellular location">
    <subcellularLocation>
        <location evidence="2">Cell inner membrane</location>
        <topology evidence="2">Multi-pass membrane protein</topology>
    </subcellularLocation>
</comment>
<evidence type="ECO:0000256" key="5">
    <source>
        <dbReference type="ARBA" id="ARBA00022679"/>
    </source>
</evidence>
<dbReference type="Gene3D" id="3.40.50.2300">
    <property type="match status" value="1"/>
</dbReference>
<reference evidence="13 14" key="1">
    <citation type="submission" date="2020-04" db="EMBL/GenBank/DDBJ databases">
        <authorList>
            <person name="De Canck E."/>
        </authorList>
    </citation>
    <scope>NUCLEOTIDE SEQUENCE [LARGE SCALE GENOMIC DNA]</scope>
    <source>
        <strain evidence="13 14">LMG 24238</strain>
    </source>
</reference>
<dbReference type="InterPro" id="IPR000700">
    <property type="entry name" value="PAS-assoc_C"/>
</dbReference>
<dbReference type="SMART" id="SM00086">
    <property type="entry name" value="PAC"/>
    <property type="match status" value="2"/>
</dbReference>
<dbReference type="EMBL" id="CADIKC010000008">
    <property type="protein sequence ID" value="CAB3723939.1"/>
    <property type="molecule type" value="Genomic_DNA"/>
</dbReference>
<dbReference type="Proteomes" id="UP000494255">
    <property type="component" value="Unassembled WGS sequence"/>
</dbReference>
<dbReference type="Gene3D" id="3.30.565.10">
    <property type="entry name" value="Histidine kinase-like ATPase, C-terminal domain"/>
    <property type="match status" value="1"/>
</dbReference>
<dbReference type="InterPro" id="IPR036890">
    <property type="entry name" value="HATPase_C_sf"/>
</dbReference>
<evidence type="ECO:0000313" key="13">
    <source>
        <dbReference type="EMBL" id="CAB3723939.1"/>
    </source>
</evidence>
<evidence type="ECO:0000259" key="12">
    <source>
        <dbReference type="PROSITE" id="PS50113"/>
    </source>
</evidence>
<evidence type="ECO:0000259" key="11">
    <source>
        <dbReference type="PROSITE" id="PS50112"/>
    </source>
</evidence>
<evidence type="ECO:0000313" key="14">
    <source>
        <dbReference type="Proteomes" id="UP000494255"/>
    </source>
</evidence>
<dbReference type="InterPro" id="IPR011006">
    <property type="entry name" value="CheY-like_superfamily"/>
</dbReference>
<dbReference type="PANTHER" id="PTHR43547">
    <property type="entry name" value="TWO-COMPONENT HISTIDINE KINASE"/>
    <property type="match status" value="1"/>
</dbReference>
<feature type="domain" description="Response regulatory" evidence="10">
    <location>
        <begin position="532"/>
        <end position="648"/>
    </location>
</feature>
<evidence type="ECO:0000256" key="6">
    <source>
        <dbReference type="ARBA" id="ARBA00022777"/>
    </source>
</evidence>
<dbReference type="Pfam" id="PF02518">
    <property type="entry name" value="HATPase_c"/>
    <property type="match status" value="1"/>
</dbReference>
<organism evidence="13 14">
    <name type="scientific">Paraburkholderia sediminicola</name>
    <dbReference type="NCBI Taxonomy" id="458836"/>
    <lineage>
        <taxon>Bacteria</taxon>
        <taxon>Pseudomonadati</taxon>
        <taxon>Pseudomonadota</taxon>
        <taxon>Betaproteobacteria</taxon>
        <taxon>Burkholderiales</taxon>
        <taxon>Burkholderiaceae</taxon>
        <taxon>Paraburkholderia</taxon>
    </lineage>
</organism>
<dbReference type="NCBIfam" id="TIGR00229">
    <property type="entry name" value="sensory_box"/>
    <property type="match status" value="2"/>
</dbReference>
<dbReference type="SUPFAM" id="SSF55785">
    <property type="entry name" value="PYP-like sensor domain (PAS domain)"/>
    <property type="match status" value="2"/>
</dbReference>
<dbReference type="PRINTS" id="PR00344">
    <property type="entry name" value="BCTRLSENSOR"/>
</dbReference>
<dbReference type="GeneID" id="97043726"/>
<dbReference type="InterPro" id="IPR035965">
    <property type="entry name" value="PAS-like_dom_sf"/>
</dbReference>
<keyword evidence="5 13" id="KW-0808">Transferase</keyword>
<feature type="region of interest" description="Disordered" evidence="8">
    <location>
        <begin position="1"/>
        <end position="24"/>
    </location>
</feature>
<dbReference type="AlphaFoldDB" id="A0A6J5C589"/>
<dbReference type="SUPFAM" id="SSF55874">
    <property type="entry name" value="ATPase domain of HSP90 chaperone/DNA topoisomerase II/histidine kinase"/>
    <property type="match status" value="1"/>
</dbReference>
<dbReference type="Pfam" id="PF13426">
    <property type="entry name" value="PAS_9"/>
    <property type="match status" value="2"/>
</dbReference>
<dbReference type="InterPro" id="IPR003594">
    <property type="entry name" value="HATPase_dom"/>
</dbReference>
<dbReference type="Pfam" id="PF00072">
    <property type="entry name" value="Response_reg"/>
    <property type="match status" value="1"/>
</dbReference>
<keyword evidence="4 7" id="KW-0597">Phosphoprotein</keyword>
<dbReference type="SMART" id="SM00448">
    <property type="entry name" value="REC"/>
    <property type="match status" value="1"/>
</dbReference>
<evidence type="ECO:0000256" key="8">
    <source>
        <dbReference type="SAM" id="MobiDB-lite"/>
    </source>
</evidence>
<dbReference type="PROSITE" id="PS50113">
    <property type="entry name" value="PAC"/>
    <property type="match status" value="2"/>
</dbReference>
<feature type="domain" description="Histidine kinase" evidence="9">
    <location>
        <begin position="293"/>
        <end position="511"/>
    </location>
</feature>
<dbReference type="Gene3D" id="1.10.287.130">
    <property type="match status" value="1"/>
</dbReference>
<feature type="domain" description="PAS" evidence="11">
    <location>
        <begin position="44"/>
        <end position="81"/>
    </location>
</feature>
<dbReference type="Pfam" id="PF00512">
    <property type="entry name" value="HisKA"/>
    <property type="match status" value="1"/>
</dbReference>
<dbReference type="SUPFAM" id="SSF52172">
    <property type="entry name" value="CheY-like"/>
    <property type="match status" value="1"/>
</dbReference>
<feature type="domain" description="PAS" evidence="11">
    <location>
        <begin position="156"/>
        <end position="227"/>
    </location>
</feature>
<dbReference type="InterPro" id="IPR036097">
    <property type="entry name" value="HisK_dim/P_sf"/>
</dbReference>
<dbReference type="RefSeq" id="WP_175052934.1">
    <property type="nucleotide sequence ID" value="NZ_CADIKC010000008.1"/>
</dbReference>
<dbReference type="PROSITE" id="PS50109">
    <property type="entry name" value="HIS_KIN"/>
    <property type="match status" value="1"/>
</dbReference>
<name>A0A6J5C589_9BURK</name>